<evidence type="ECO:0000259" key="11">
    <source>
        <dbReference type="Pfam" id="PF02769"/>
    </source>
</evidence>
<feature type="binding site" description="in other chain" evidence="9">
    <location>
        <begin position="27"/>
        <end position="29"/>
    </location>
    <ligand>
        <name>ATP</name>
        <dbReference type="ChEBI" id="CHEBI:30616"/>
        <note>ligand shared between dimeric partners</note>
    </ligand>
</feature>
<feature type="binding site" evidence="9">
    <location>
        <position position="70"/>
    </location>
    <ligand>
        <name>Mg(2+)</name>
        <dbReference type="ChEBI" id="CHEBI:18420"/>
    </ligand>
</feature>
<comment type="similarity">
    <text evidence="1 9">Belongs to the selenophosphate synthase 1 family. Class I subfamily.</text>
</comment>
<feature type="binding site" description="in other chain" evidence="9">
    <location>
        <position position="70"/>
    </location>
    <ligand>
        <name>ATP</name>
        <dbReference type="ChEBI" id="CHEBI:30616"/>
        <note>ligand shared between dimeric partners</note>
    </ligand>
</feature>
<evidence type="ECO:0000313" key="13">
    <source>
        <dbReference type="Proteomes" id="UP000284177"/>
    </source>
</evidence>
<evidence type="ECO:0000259" key="10">
    <source>
        <dbReference type="Pfam" id="PF00586"/>
    </source>
</evidence>
<evidence type="ECO:0000256" key="8">
    <source>
        <dbReference type="ARBA" id="ARBA00023266"/>
    </source>
</evidence>
<evidence type="ECO:0000256" key="9">
    <source>
        <dbReference type="HAMAP-Rule" id="MF_00625"/>
    </source>
</evidence>
<keyword evidence="13" id="KW-1185">Reference proteome</keyword>
<dbReference type="EC" id="2.7.9.3" evidence="9"/>
<dbReference type="HAMAP" id="MF_00625">
    <property type="entry name" value="SelD"/>
    <property type="match status" value="1"/>
</dbReference>
<dbReference type="InterPro" id="IPR023061">
    <property type="entry name" value="SelD_I"/>
</dbReference>
<dbReference type="InterPro" id="IPR010918">
    <property type="entry name" value="PurM-like_C_dom"/>
</dbReference>
<dbReference type="Pfam" id="PF02769">
    <property type="entry name" value="AIRS_C"/>
    <property type="match status" value="1"/>
</dbReference>
<dbReference type="GO" id="GO:0000287">
    <property type="term" value="F:magnesium ion binding"/>
    <property type="evidence" value="ECO:0007669"/>
    <property type="project" value="UniProtKB-UniRule"/>
</dbReference>
<comment type="catalytic activity">
    <reaction evidence="9">
        <text>hydrogenselenide + ATP + H2O = selenophosphate + AMP + phosphate + 2 H(+)</text>
        <dbReference type="Rhea" id="RHEA:18737"/>
        <dbReference type="ChEBI" id="CHEBI:15377"/>
        <dbReference type="ChEBI" id="CHEBI:15378"/>
        <dbReference type="ChEBI" id="CHEBI:16144"/>
        <dbReference type="ChEBI" id="CHEBI:29317"/>
        <dbReference type="ChEBI" id="CHEBI:30616"/>
        <dbReference type="ChEBI" id="CHEBI:43474"/>
        <dbReference type="ChEBI" id="CHEBI:456215"/>
        <dbReference type="EC" id="2.7.9.3"/>
    </reaction>
</comment>
<dbReference type="GO" id="GO:0016260">
    <property type="term" value="P:selenocysteine biosynthetic process"/>
    <property type="evidence" value="ECO:0007669"/>
    <property type="project" value="InterPro"/>
</dbReference>
<keyword evidence="2 9" id="KW-0808">Transferase</keyword>
<dbReference type="Gene3D" id="3.30.1330.10">
    <property type="entry name" value="PurM-like, N-terminal domain"/>
    <property type="match status" value="1"/>
</dbReference>
<organism evidence="12 13">
    <name type="scientific">Thermohalobacter berrensis</name>
    <dbReference type="NCBI Taxonomy" id="99594"/>
    <lineage>
        <taxon>Bacteria</taxon>
        <taxon>Bacillati</taxon>
        <taxon>Bacillota</taxon>
        <taxon>Tissierellia</taxon>
        <taxon>Tissierellales</taxon>
        <taxon>Thermohalobacteraceae</taxon>
        <taxon>Thermohalobacter</taxon>
    </lineage>
</organism>
<comment type="subunit">
    <text evidence="9">Homodimer.</text>
</comment>
<evidence type="ECO:0000256" key="4">
    <source>
        <dbReference type="ARBA" id="ARBA00022741"/>
    </source>
</evidence>
<proteinExistence type="inferred from homology"/>
<keyword evidence="8 9" id="KW-0711">Selenium</keyword>
<dbReference type="PANTHER" id="PTHR10256">
    <property type="entry name" value="SELENIDE, WATER DIKINASE"/>
    <property type="match status" value="1"/>
</dbReference>
<evidence type="ECO:0000256" key="6">
    <source>
        <dbReference type="ARBA" id="ARBA00022840"/>
    </source>
</evidence>
<feature type="binding site" description="in other chain" evidence="9">
    <location>
        <position position="47"/>
    </location>
    <ligand>
        <name>ATP</name>
        <dbReference type="ChEBI" id="CHEBI:30616"/>
        <note>ligand shared between dimeric partners</note>
    </ligand>
</feature>
<dbReference type="SUPFAM" id="SSF55326">
    <property type="entry name" value="PurM N-terminal domain-like"/>
    <property type="match status" value="1"/>
</dbReference>
<feature type="domain" description="PurM-like N-terminal" evidence="10">
    <location>
        <begin position="29"/>
        <end position="134"/>
    </location>
</feature>
<dbReference type="FunFam" id="3.30.1330.10:FF:000003">
    <property type="entry name" value="Selenide, water dikinase"/>
    <property type="match status" value="1"/>
</dbReference>
<dbReference type="PANTHER" id="PTHR10256:SF0">
    <property type="entry name" value="INACTIVE SELENIDE, WATER DIKINASE-LIKE PROTEIN-RELATED"/>
    <property type="match status" value="1"/>
</dbReference>
<dbReference type="FunFam" id="3.90.650.10:FF:000004">
    <property type="entry name" value="Selenide, water dikinase"/>
    <property type="match status" value="1"/>
</dbReference>
<keyword evidence="5 9" id="KW-0418">Kinase</keyword>
<dbReference type="CDD" id="cd02195">
    <property type="entry name" value="SelD"/>
    <property type="match status" value="1"/>
</dbReference>
<dbReference type="InterPro" id="IPR036676">
    <property type="entry name" value="PurM-like_C_sf"/>
</dbReference>
<evidence type="ECO:0000256" key="1">
    <source>
        <dbReference type="ARBA" id="ARBA00008026"/>
    </source>
</evidence>
<dbReference type="Proteomes" id="UP000284177">
    <property type="component" value="Unassembled WGS sequence"/>
</dbReference>
<dbReference type="InterPro" id="IPR036921">
    <property type="entry name" value="PurM-like_N_sf"/>
</dbReference>
<keyword evidence="4 9" id="KW-0547">Nucleotide-binding</keyword>
<evidence type="ECO:0000256" key="2">
    <source>
        <dbReference type="ARBA" id="ARBA00022679"/>
    </source>
</evidence>
<sequence>MGPETLAQVLCQIPKMEDKNLLVGIDTSDDAAVYKINDNTALIQTVDFFTPVVDDPYTFGQIAAANSLSDIYAMGGEPKLAMNIICFPNCLSLNIMAEILKGGYDKVKESGALLVGGHTVEDEEPKYGLSVSGFIHPEKILTNNNAQVGDLLVLTKPIGLGIINTAIKADMIDDETYNKAVDVMRTLNKTPKDAMIKVGVNACTDVTGFGLLGHTLEMAEGSNVTIKLYVSKIPMIKKALKLAEMGLVPAGAYSNMSFVGDKVYFSDEIPQNKQDILFDPQTSGGLLISVSNDKADELLRELKDNPFEYAIIGEVIEKGEHPIIVKK</sequence>
<comment type="caution">
    <text evidence="12">The sequence shown here is derived from an EMBL/GenBank/DDBJ whole genome shotgun (WGS) entry which is preliminary data.</text>
</comment>
<dbReference type="SUPFAM" id="SSF56042">
    <property type="entry name" value="PurM C-terminal domain-like"/>
    <property type="match status" value="1"/>
</dbReference>
<dbReference type="Pfam" id="PF00586">
    <property type="entry name" value="AIRS"/>
    <property type="match status" value="1"/>
</dbReference>
<dbReference type="InterPro" id="IPR016188">
    <property type="entry name" value="PurM-like_N"/>
</dbReference>
<dbReference type="PIRSF" id="PIRSF036407">
    <property type="entry name" value="Selenphspht_syn"/>
    <property type="match status" value="1"/>
</dbReference>
<feature type="binding site" evidence="9">
    <location>
        <begin position="117"/>
        <end position="119"/>
    </location>
    <ligand>
        <name>ATP</name>
        <dbReference type="ChEBI" id="CHEBI:30616"/>
        <note>ligand shared between dimeric partners</note>
    </ligand>
</feature>
<dbReference type="GO" id="GO:0005737">
    <property type="term" value="C:cytoplasm"/>
    <property type="evidence" value="ECO:0007669"/>
    <property type="project" value="TreeGrafter"/>
</dbReference>
<comment type="cofactor">
    <cofactor evidence="9">
        <name>Mg(2+)</name>
        <dbReference type="ChEBI" id="CHEBI:18420"/>
    </cofactor>
    <text evidence="9">Binds 1 Mg(2+) ion per monomer.</text>
</comment>
<dbReference type="InterPro" id="IPR004536">
    <property type="entry name" value="SPS/SelD"/>
</dbReference>
<evidence type="ECO:0000256" key="7">
    <source>
        <dbReference type="ARBA" id="ARBA00022842"/>
    </source>
</evidence>
<keyword evidence="3 9" id="KW-0479">Metal-binding</keyword>
<feature type="binding site" evidence="9">
    <location>
        <position position="205"/>
    </location>
    <ligand>
        <name>Mg(2+)</name>
        <dbReference type="ChEBI" id="CHEBI:18420"/>
    </ligand>
</feature>
<accession>A0A419T4X0</accession>
<dbReference type="EMBL" id="MCIB01000011">
    <property type="protein sequence ID" value="RKD32479.1"/>
    <property type="molecule type" value="Genomic_DNA"/>
</dbReference>
<dbReference type="NCBIfam" id="NF002098">
    <property type="entry name" value="PRK00943.1"/>
    <property type="match status" value="1"/>
</dbReference>
<feature type="binding site" evidence="9">
    <location>
        <position position="30"/>
    </location>
    <ligand>
        <name>Mg(2+)</name>
        <dbReference type="ChEBI" id="CHEBI:18420"/>
    </ligand>
</feature>
<dbReference type="AlphaFoldDB" id="A0A419T4X0"/>
<comment type="caution">
    <text evidence="9">Lacks conserved residue(s) required for the propagation of feature annotation.</text>
</comment>
<keyword evidence="7 9" id="KW-0460">Magnesium</keyword>
<name>A0A419T4X0_9FIRM</name>
<evidence type="ECO:0000313" key="12">
    <source>
        <dbReference type="EMBL" id="RKD32479.1"/>
    </source>
</evidence>
<feature type="domain" description="PurM-like C-terminal" evidence="11">
    <location>
        <begin position="147"/>
        <end position="324"/>
    </location>
</feature>
<evidence type="ECO:0000256" key="5">
    <source>
        <dbReference type="ARBA" id="ARBA00022777"/>
    </source>
</evidence>
<keyword evidence="6 9" id="KW-0067">ATP-binding</keyword>
<protein>
    <recommendedName>
        <fullName evidence="9">Selenide, water dikinase</fullName>
        <ecNumber evidence="9">2.7.9.3</ecNumber>
    </recommendedName>
    <alternativeName>
        <fullName evidence="9">Selenium donor protein</fullName>
    </alternativeName>
    <alternativeName>
        <fullName evidence="9">Selenophosphate synthase</fullName>
    </alternativeName>
</protein>
<comment type="function">
    <text evidence="9">Synthesizes selenophosphate from selenide and ATP.</text>
</comment>
<dbReference type="NCBIfam" id="TIGR00476">
    <property type="entry name" value="selD"/>
    <property type="match status" value="1"/>
</dbReference>
<gene>
    <name evidence="9" type="primary">selD</name>
    <name evidence="12" type="ORF">BET03_11245</name>
</gene>
<dbReference type="GO" id="GO:0004756">
    <property type="term" value="F:selenide, water dikinase activity"/>
    <property type="evidence" value="ECO:0007669"/>
    <property type="project" value="UniProtKB-UniRule"/>
</dbReference>
<dbReference type="GO" id="GO:0005524">
    <property type="term" value="F:ATP binding"/>
    <property type="evidence" value="ECO:0007669"/>
    <property type="project" value="UniProtKB-UniRule"/>
</dbReference>
<dbReference type="Gene3D" id="3.90.650.10">
    <property type="entry name" value="PurM-like C-terminal domain"/>
    <property type="match status" value="1"/>
</dbReference>
<evidence type="ECO:0000256" key="3">
    <source>
        <dbReference type="ARBA" id="ARBA00022723"/>
    </source>
</evidence>
<reference evidence="12 13" key="1">
    <citation type="submission" date="2016-08" db="EMBL/GenBank/DDBJ databases">
        <title>Novel Firmicutes and Novel Genomes.</title>
        <authorList>
            <person name="Poppleton D.I."/>
            <person name="Gribaldo S."/>
        </authorList>
    </citation>
    <scope>NUCLEOTIDE SEQUENCE [LARGE SCALE GENOMIC DNA]</scope>
    <source>
        <strain evidence="12 13">CTT3</strain>
    </source>
</reference>